<dbReference type="RefSeq" id="WP_238479032.1">
    <property type="nucleotide sequence ID" value="NZ_CP064786.1"/>
</dbReference>
<sequence>MTDSSPALELYNLRGCPYCAKVRRALDDLDLSYKTHQVPRSRSDRDAVHAASGQRGVPVLVDRSNGIEGMPESDDIVEYLYEEYGDGETPPPSGIFDRVLSKLL</sequence>
<organism evidence="2 3">
    <name type="scientific">Natranaeroarchaeum sulfidigenes</name>
    <dbReference type="NCBI Taxonomy" id="2784880"/>
    <lineage>
        <taxon>Archaea</taxon>
        <taxon>Methanobacteriati</taxon>
        <taxon>Methanobacteriota</taxon>
        <taxon>Stenosarchaea group</taxon>
        <taxon>Halobacteria</taxon>
        <taxon>Halobacteriales</taxon>
        <taxon>Natronoarchaeaceae</taxon>
        <taxon>Natranaeroarchaeum</taxon>
    </lineage>
</organism>
<dbReference type="PROSITE" id="PS51354">
    <property type="entry name" value="GLUTAREDOXIN_2"/>
    <property type="match status" value="1"/>
</dbReference>
<evidence type="ECO:0000313" key="3">
    <source>
        <dbReference type="Proteomes" id="UP000663586"/>
    </source>
</evidence>
<dbReference type="SUPFAM" id="SSF52833">
    <property type="entry name" value="Thioredoxin-like"/>
    <property type="match status" value="1"/>
</dbReference>
<gene>
    <name evidence="2" type="primary">grxC2</name>
    <name evidence="2" type="ORF">AArcS_0702</name>
</gene>
<dbReference type="PROSITE" id="PS50404">
    <property type="entry name" value="GST_NTER"/>
    <property type="match status" value="1"/>
</dbReference>
<evidence type="ECO:0000313" key="2">
    <source>
        <dbReference type="EMBL" id="QSG01927.1"/>
    </source>
</evidence>
<dbReference type="PROSITE" id="PS00195">
    <property type="entry name" value="GLUTAREDOXIN_1"/>
    <property type="match status" value="1"/>
</dbReference>
<dbReference type="AlphaFoldDB" id="A0A897MMX7"/>
<dbReference type="PANTHER" id="PTHR45288">
    <property type="entry name" value="THIOREDOXIN FAMILY PROTEIN"/>
    <property type="match status" value="1"/>
</dbReference>
<name>A0A897MMX7_9EURY</name>
<proteinExistence type="predicted"/>
<evidence type="ECO:0000259" key="1">
    <source>
        <dbReference type="PROSITE" id="PS50404"/>
    </source>
</evidence>
<dbReference type="InterPro" id="IPR011767">
    <property type="entry name" value="GLR_AS"/>
</dbReference>
<reference evidence="2" key="1">
    <citation type="submission" date="2020-11" db="EMBL/GenBank/DDBJ databases">
        <title>Carbohydrate-dependent, anaerobic sulfur respiration: A novel catabolism in halophilic archaea.</title>
        <authorList>
            <person name="Sorokin D.Y."/>
            <person name="Messina E."/>
            <person name="Smedile F."/>
            <person name="La Cono V."/>
            <person name="Hallsworth J.E."/>
            <person name="Yakimov M.M."/>
        </authorList>
    </citation>
    <scope>NUCLEOTIDE SEQUENCE</scope>
    <source>
        <strain evidence="2">AArc-S</strain>
    </source>
</reference>
<keyword evidence="3" id="KW-1185">Reference proteome</keyword>
<accession>A0A897MMX7</accession>
<dbReference type="KEGG" id="hara:AArcS_0702"/>
<dbReference type="EMBL" id="CP064786">
    <property type="protein sequence ID" value="QSG01927.1"/>
    <property type="molecule type" value="Genomic_DNA"/>
</dbReference>
<protein>
    <submittedName>
        <fullName evidence="2">Glutaredoxin</fullName>
    </submittedName>
</protein>
<dbReference type="InterPro" id="IPR036249">
    <property type="entry name" value="Thioredoxin-like_sf"/>
</dbReference>
<feature type="domain" description="GST N-terminal" evidence="1">
    <location>
        <begin position="6"/>
        <end position="88"/>
    </location>
</feature>
<dbReference type="Pfam" id="PF13417">
    <property type="entry name" value="GST_N_3"/>
    <property type="match status" value="1"/>
</dbReference>
<dbReference type="GeneID" id="70684086"/>
<dbReference type="Proteomes" id="UP000663586">
    <property type="component" value="Chromosome"/>
</dbReference>
<dbReference type="InterPro" id="IPR004045">
    <property type="entry name" value="Glutathione_S-Trfase_N"/>
</dbReference>
<dbReference type="PANTHER" id="PTHR45288:SF2">
    <property type="entry name" value="THIOREDOXIN FAMILY PROTEIN"/>
    <property type="match status" value="1"/>
</dbReference>
<dbReference type="Gene3D" id="3.40.30.10">
    <property type="entry name" value="Glutaredoxin"/>
    <property type="match status" value="1"/>
</dbReference>